<feature type="compositionally biased region" description="Acidic residues" evidence="2">
    <location>
        <begin position="613"/>
        <end position="623"/>
    </location>
</feature>
<dbReference type="RefSeq" id="XP_066635977.1">
    <property type="nucleotide sequence ID" value="XM_066773410.1"/>
</dbReference>
<proteinExistence type="predicted"/>
<dbReference type="EMBL" id="JAJVCZ030000002">
    <property type="protein sequence ID" value="KAL0262948.1"/>
    <property type="molecule type" value="Genomic_DNA"/>
</dbReference>
<dbReference type="InterPro" id="IPR036390">
    <property type="entry name" value="WH_DNA-bd_sf"/>
</dbReference>
<comment type="caution">
    <text evidence="4">The sequence shown here is derived from an EMBL/GenBank/DDBJ whole genome shotgun (WGS) entry which is preliminary data.</text>
</comment>
<gene>
    <name evidence="4" type="ORF">SLS55_001922</name>
</gene>
<feature type="compositionally biased region" description="Basic and acidic residues" evidence="2">
    <location>
        <begin position="539"/>
        <end position="555"/>
    </location>
</feature>
<dbReference type="Gene3D" id="1.10.10.10">
    <property type="entry name" value="Winged helix-like DNA-binding domain superfamily/Winged helix DNA-binding domain"/>
    <property type="match status" value="1"/>
</dbReference>
<keyword evidence="5" id="KW-1185">Reference proteome</keyword>
<feature type="region of interest" description="Disordered" evidence="2">
    <location>
        <begin position="1"/>
        <end position="187"/>
    </location>
</feature>
<feature type="compositionally biased region" description="Basic and acidic residues" evidence="2">
    <location>
        <begin position="71"/>
        <end position="87"/>
    </location>
</feature>
<feature type="compositionally biased region" description="Polar residues" evidence="2">
    <location>
        <begin position="565"/>
        <end position="583"/>
    </location>
</feature>
<protein>
    <recommendedName>
        <fullName evidence="3">Fork-head domain-containing protein</fullName>
    </recommendedName>
</protein>
<evidence type="ECO:0000313" key="5">
    <source>
        <dbReference type="Proteomes" id="UP001430584"/>
    </source>
</evidence>
<feature type="compositionally biased region" description="Basic and acidic residues" evidence="2">
    <location>
        <begin position="106"/>
        <end position="118"/>
    </location>
</feature>
<keyword evidence="1" id="KW-0238">DNA-binding</keyword>
<dbReference type="InterPro" id="IPR036388">
    <property type="entry name" value="WH-like_DNA-bd_sf"/>
</dbReference>
<dbReference type="GeneID" id="92006007"/>
<feature type="region of interest" description="Disordered" evidence="2">
    <location>
        <begin position="761"/>
        <end position="869"/>
    </location>
</feature>
<feature type="compositionally biased region" description="Polar residues" evidence="2">
    <location>
        <begin position="599"/>
        <end position="612"/>
    </location>
</feature>
<dbReference type="SUPFAM" id="SSF46785">
    <property type="entry name" value="Winged helix' DNA-binding domain"/>
    <property type="match status" value="1"/>
</dbReference>
<evidence type="ECO:0000256" key="2">
    <source>
        <dbReference type="SAM" id="MobiDB-lite"/>
    </source>
</evidence>
<feature type="compositionally biased region" description="Basic and acidic residues" evidence="2">
    <location>
        <begin position="9"/>
        <end position="21"/>
    </location>
</feature>
<organism evidence="4 5">
    <name type="scientific">Diplodia seriata</name>
    <dbReference type="NCBI Taxonomy" id="420778"/>
    <lineage>
        <taxon>Eukaryota</taxon>
        <taxon>Fungi</taxon>
        <taxon>Dikarya</taxon>
        <taxon>Ascomycota</taxon>
        <taxon>Pezizomycotina</taxon>
        <taxon>Dothideomycetes</taxon>
        <taxon>Dothideomycetes incertae sedis</taxon>
        <taxon>Botryosphaeriales</taxon>
        <taxon>Botryosphaeriaceae</taxon>
        <taxon>Diplodia</taxon>
    </lineage>
</organism>
<feature type="region of interest" description="Disordered" evidence="2">
    <location>
        <begin position="516"/>
        <end position="695"/>
    </location>
</feature>
<dbReference type="Pfam" id="PF00250">
    <property type="entry name" value="Forkhead"/>
    <property type="match status" value="1"/>
</dbReference>
<evidence type="ECO:0000313" key="4">
    <source>
        <dbReference type="EMBL" id="KAL0262948.1"/>
    </source>
</evidence>
<feature type="region of interest" description="Disordered" evidence="2">
    <location>
        <begin position="285"/>
        <end position="339"/>
    </location>
</feature>
<name>A0ABR3CQP0_9PEZI</name>
<dbReference type="InterPro" id="IPR001766">
    <property type="entry name" value="Fork_head_dom"/>
</dbReference>
<feature type="domain" description="Fork-head" evidence="3">
    <location>
        <begin position="192"/>
        <end position="280"/>
    </location>
</feature>
<reference evidence="4 5" key="1">
    <citation type="submission" date="2024-02" db="EMBL/GenBank/DDBJ databases">
        <title>De novo assembly and annotation of 12 fungi associated with fruit tree decline syndrome in Ontario, Canada.</title>
        <authorList>
            <person name="Sulman M."/>
            <person name="Ellouze W."/>
            <person name="Ilyukhin E."/>
        </authorList>
    </citation>
    <scope>NUCLEOTIDE SEQUENCE [LARGE SCALE GENOMIC DNA]</scope>
    <source>
        <strain evidence="4 5">FDS-637</strain>
    </source>
</reference>
<sequence>MRSAGTAEEIWRLRLQREKAQENGLAAPTNPTPQPHHEPSLGKQPPKKPTAEIGKQPERADRSPSSQSETEDQHGGKETSGESEGRMGRMGKMTSAATVDEEGDVEVTHGEEAAETRRLTPSRGPSVEANELERRPGSPVNKNINNDDAAGMESDNALSDSRRSRSSAGSGVRPNVGRKVANAAEPPVKLPGSFSWPDLIGFALAEARDHRMTAAQVHQWIADNVENYSVHNTTQRSSIAATLSQQKVKFPKTEPITEGSRQLSRWMLAPDWVPNFRQGLDDVRESLSKTSSQPGLSQRRKELNDAPKPARGAPSTSAAKPAPPLKESSKTSMHTEDPPMFIKRHRVAYDADGRDIVAGFKDIPIEKWTQLAEVESFRKHGLRLFVGDYIKAPLPNRFRFADYTHKPLVQTIAQIEEIRQRRDGPGYAVLVQWFLTKEAAEWWKCRLVKSLWPKDEKAGVYVPATIWDILTSEFVAEQEKLDAEEAKRQIVPNLFFDLDTDKLRLYLKEGRGPKIGIAFGPRTSDESNGAGDTACGLNRPEERFSGLSRHIEHLPKRPKVPVETSEASEQTSPPKPLSPSNHVSPRKTGPSALAEEQPTESSPRTSPVQTEQDSVEQDSVEQDSTEHDSAEQDSAKQDSAETLDLERQLFTPSPAHGPAVEAADIPGPASATLSAPTPTTERSAKRQKTGVTPEEQEAIRAFIRKEQENAKYESKSLWTAAPDYDPANELWDREAKIAEIKARPSRKARFGQNLAYARLDRSPNALYIEVERPLPKTYKAPPSDRPGSGYSNSSRGGGKAGSRADSARSNLDAADYYYMRRPNSEQQPNDDTDMPDAPQTQASSTDETGREGWVTPSNDEADMMEERPETFETLEELLGLPTNFVPTIYEGRLAFRDGTVGLDGRRPRAKKIFKVGRNVPGELK</sequence>
<evidence type="ECO:0000256" key="1">
    <source>
        <dbReference type="ARBA" id="ARBA00023125"/>
    </source>
</evidence>
<accession>A0ABR3CQP0</accession>
<feature type="compositionally biased region" description="Basic and acidic residues" evidence="2">
    <location>
        <begin position="624"/>
        <end position="647"/>
    </location>
</feature>
<dbReference type="SMART" id="SM00339">
    <property type="entry name" value="FH"/>
    <property type="match status" value="1"/>
</dbReference>
<feature type="compositionally biased region" description="Low complexity" evidence="2">
    <location>
        <begin position="666"/>
        <end position="680"/>
    </location>
</feature>
<feature type="compositionally biased region" description="Basic and acidic residues" evidence="2">
    <location>
        <begin position="327"/>
        <end position="337"/>
    </location>
</feature>
<dbReference type="Proteomes" id="UP001430584">
    <property type="component" value="Unassembled WGS sequence"/>
</dbReference>
<evidence type="ECO:0000259" key="3">
    <source>
        <dbReference type="SMART" id="SM00339"/>
    </source>
</evidence>